<organism evidence="2 3">
    <name type="scientific">Lentinula lateritia</name>
    <dbReference type="NCBI Taxonomy" id="40482"/>
    <lineage>
        <taxon>Eukaryota</taxon>
        <taxon>Fungi</taxon>
        <taxon>Dikarya</taxon>
        <taxon>Basidiomycota</taxon>
        <taxon>Agaricomycotina</taxon>
        <taxon>Agaricomycetes</taxon>
        <taxon>Agaricomycetidae</taxon>
        <taxon>Agaricales</taxon>
        <taxon>Marasmiineae</taxon>
        <taxon>Omphalotaceae</taxon>
        <taxon>Lentinula</taxon>
    </lineage>
</organism>
<keyword evidence="1" id="KW-0472">Membrane</keyword>
<keyword evidence="1" id="KW-1133">Transmembrane helix</keyword>
<keyword evidence="3" id="KW-1185">Reference proteome</keyword>
<dbReference type="EMBL" id="JANVFT010000034">
    <property type="protein sequence ID" value="KAJ4494155.1"/>
    <property type="molecule type" value="Genomic_DNA"/>
</dbReference>
<sequence length="62" mass="7059">MSSAAQKKAMDLPRWWIKWLIYTSLCLTANLLDTFLSFVISKSKPLLTLQPSDVDNLSDDEV</sequence>
<gene>
    <name evidence="2" type="ORF">C8R41DRAFT_317733</name>
</gene>
<comment type="caution">
    <text evidence="2">The sequence shown here is derived from an EMBL/GenBank/DDBJ whole genome shotgun (WGS) entry which is preliminary data.</text>
</comment>
<name>A0ABQ8VGU7_9AGAR</name>
<evidence type="ECO:0000313" key="2">
    <source>
        <dbReference type="EMBL" id="KAJ4494155.1"/>
    </source>
</evidence>
<keyword evidence="1" id="KW-0812">Transmembrane</keyword>
<evidence type="ECO:0000256" key="1">
    <source>
        <dbReference type="SAM" id="Phobius"/>
    </source>
</evidence>
<dbReference type="Proteomes" id="UP001150217">
    <property type="component" value="Unassembled WGS sequence"/>
</dbReference>
<feature type="transmembrane region" description="Helical" evidence="1">
    <location>
        <begin position="20"/>
        <end position="40"/>
    </location>
</feature>
<reference evidence="2" key="1">
    <citation type="submission" date="2022-08" db="EMBL/GenBank/DDBJ databases">
        <title>A Global Phylogenomic Analysis of the Shiitake Genus Lentinula.</title>
        <authorList>
            <consortium name="DOE Joint Genome Institute"/>
            <person name="Sierra-Patev S."/>
            <person name="Min B."/>
            <person name="Naranjo-Ortiz M."/>
            <person name="Looney B."/>
            <person name="Konkel Z."/>
            <person name="Slot J.C."/>
            <person name="Sakamoto Y."/>
            <person name="Steenwyk J.L."/>
            <person name="Rokas A."/>
            <person name="Carro J."/>
            <person name="Camarero S."/>
            <person name="Ferreira P."/>
            <person name="Molpeceres G."/>
            <person name="Ruiz-Duenas F.J."/>
            <person name="Serrano A."/>
            <person name="Henrissat B."/>
            <person name="Drula E."/>
            <person name="Hughes K.W."/>
            <person name="Mata J.L."/>
            <person name="Ishikawa N.K."/>
            <person name="Vargas-Isla R."/>
            <person name="Ushijima S."/>
            <person name="Smith C.A."/>
            <person name="Ahrendt S."/>
            <person name="Andreopoulos W."/>
            <person name="He G."/>
            <person name="Labutti K."/>
            <person name="Lipzen A."/>
            <person name="Ng V."/>
            <person name="Riley R."/>
            <person name="Sandor L."/>
            <person name="Barry K."/>
            <person name="Martinez A.T."/>
            <person name="Xiao Y."/>
            <person name="Gibbons J.G."/>
            <person name="Terashima K."/>
            <person name="Grigoriev I.V."/>
            <person name="Hibbett D.S."/>
        </authorList>
    </citation>
    <scope>NUCLEOTIDE SEQUENCE</scope>
    <source>
        <strain evidence="2">RHP3577 ss4</strain>
    </source>
</reference>
<accession>A0ABQ8VGU7</accession>
<protein>
    <submittedName>
        <fullName evidence="2">Uncharacterized protein</fullName>
    </submittedName>
</protein>
<proteinExistence type="predicted"/>
<evidence type="ECO:0000313" key="3">
    <source>
        <dbReference type="Proteomes" id="UP001150217"/>
    </source>
</evidence>